<dbReference type="AlphaFoldDB" id="A0A1V1P0F7"/>
<comment type="caution">
    <text evidence="1">The sequence shown here is derived from an EMBL/GenBank/DDBJ whole genome shotgun (WGS) entry which is preliminary data.</text>
</comment>
<name>A0A1V1P0F7_9BACT</name>
<evidence type="ECO:0000313" key="2">
    <source>
        <dbReference type="Proteomes" id="UP000189670"/>
    </source>
</evidence>
<accession>A0A1V1P0F7</accession>
<evidence type="ECO:0000313" key="1">
    <source>
        <dbReference type="EMBL" id="ETR68311.1"/>
    </source>
</evidence>
<organism evidence="1 2">
    <name type="scientific">Candidatus Magnetoglobus multicellularis str. Araruama</name>
    <dbReference type="NCBI Taxonomy" id="890399"/>
    <lineage>
        <taxon>Bacteria</taxon>
        <taxon>Pseudomonadati</taxon>
        <taxon>Thermodesulfobacteriota</taxon>
        <taxon>Desulfobacteria</taxon>
        <taxon>Desulfobacterales</taxon>
        <taxon>Desulfobacteraceae</taxon>
        <taxon>Candidatus Magnetoglobus</taxon>
    </lineage>
</organism>
<dbReference type="EMBL" id="ATBP01001001">
    <property type="protein sequence ID" value="ETR68311.1"/>
    <property type="molecule type" value="Genomic_DNA"/>
</dbReference>
<gene>
    <name evidence="1" type="ORF">OMM_04639</name>
</gene>
<dbReference type="Proteomes" id="UP000189670">
    <property type="component" value="Unassembled WGS sequence"/>
</dbReference>
<protein>
    <submittedName>
        <fullName evidence="1">Uncharacterized protein</fullName>
    </submittedName>
</protein>
<reference evidence="2" key="1">
    <citation type="submission" date="2012-11" db="EMBL/GenBank/DDBJ databases">
        <authorList>
            <person name="Lucero-Rivera Y.E."/>
            <person name="Tovar-Ramirez D."/>
        </authorList>
    </citation>
    <scope>NUCLEOTIDE SEQUENCE [LARGE SCALE GENOMIC DNA]</scope>
    <source>
        <strain evidence="2">Araruama</strain>
    </source>
</reference>
<proteinExistence type="predicted"/>
<sequence length="389" mass="45181">MCLYPVENNSNKVSNNSLQPVVNELQRAVGINPPMPSEKPLAQSLFYLQLAAKGPYISKSFHDLGKLKLKGFNFNHKPPGGLYYNYYDHLAAMTSLVFSNLPKDTQEICTQFFAKTNFENMYKKYKLYFSNYGLNLTPGEILSLTLYGMDDRLEFIKNLVKQNPDDEIFINAAFEAIFTLNQDYYNEAFVEIFTLLDLDIPQSLNESMQNIFFWHLRKRIIGNNNIDYKHIKLIPESYKKNNPNNYFILAKEATRSCIKDKEDWHFFKELINDSHFSDAQRKELIMLALSMINPEYSNPLGPVQLWFDVVSDSLKNDPHFLKKIVSLVLINQKKAVLNAIEFCQDIAFPDGSLKEKIQENLLLFAFEDANFSTYAFYFLIPSRMSKRLT</sequence>